<dbReference type="GO" id="GO:0043856">
    <property type="term" value="F:anti-sigma factor antagonist activity"/>
    <property type="evidence" value="ECO:0007669"/>
    <property type="project" value="InterPro"/>
</dbReference>
<evidence type="ECO:0000256" key="1">
    <source>
        <dbReference type="ARBA" id="ARBA00009013"/>
    </source>
</evidence>
<evidence type="ECO:0000256" key="2">
    <source>
        <dbReference type="RuleBase" id="RU003749"/>
    </source>
</evidence>
<dbReference type="RefSeq" id="WP_129353609.1">
    <property type="nucleotide sequence ID" value="NZ_CP026538.1"/>
</dbReference>
<dbReference type="SUPFAM" id="SSF52091">
    <property type="entry name" value="SpoIIaa-like"/>
    <property type="match status" value="1"/>
</dbReference>
<reference evidence="4 5" key="1">
    <citation type="submission" date="2018-02" db="EMBL/GenBank/DDBJ databases">
        <title>Genome sequence of Desulfovibrio carbinolicus DSM 3852.</title>
        <authorList>
            <person name="Wilbanks E."/>
            <person name="Skennerton C.T."/>
            <person name="Orphan V.J."/>
        </authorList>
    </citation>
    <scope>NUCLEOTIDE SEQUENCE [LARGE SCALE GENOMIC DNA]</scope>
    <source>
        <strain evidence="4 5">DSM 3852</strain>
    </source>
</reference>
<dbReference type="KEGG" id="dcb:C3Y92_13985"/>
<protein>
    <recommendedName>
        <fullName evidence="2">Anti-sigma factor antagonist</fullName>
    </recommendedName>
</protein>
<dbReference type="EMBL" id="CP026538">
    <property type="protein sequence ID" value="QAZ68271.1"/>
    <property type="molecule type" value="Genomic_DNA"/>
</dbReference>
<dbReference type="PANTHER" id="PTHR33495:SF14">
    <property type="entry name" value="ANTI-SIGMA FACTOR ANTAGONIST"/>
    <property type="match status" value="1"/>
</dbReference>
<feature type="domain" description="STAS" evidence="3">
    <location>
        <begin position="5"/>
        <end position="114"/>
    </location>
</feature>
<keyword evidence="5" id="KW-1185">Reference proteome</keyword>
<gene>
    <name evidence="4" type="ORF">C3Y92_13985</name>
</gene>
<dbReference type="PROSITE" id="PS50801">
    <property type="entry name" value="STAS"/>
    <property type="match status" value="1"/>
</dbReference>
<accession>A0A4P6HM67</accession>
<dbReference type="Proteomes" id="UP000293296">
    <property type="component" value="Chromosome"/>
</dbReference>
<comment type="similarity">
    <text evidence="1 2">Belongs to the anti-sigma-factor antagonist family.</text>
</comment>
<name>A0A4P6HM67_9BACT</name>
<evidence type="ECO:0000313" key="5">
    <source>
        <dbReference type="Proteomes" id="UP000293296"/>
    </source>
</evidence>
<dbReference type="OrthoDB" id="280847at2"/>
<dbReference type="InterPro" id="IPR036513">
    <property type="entry name" value="STAS_dom_sf"/>
</dbReference>
<organism evidence="4 5">
    <name type="scientific">Solidesulfovibrio carbinolicus</name>
    <dbReference type="NCBI Taxonomy" id="296842"/>
    <lineage>
        <taxon>Bacteria</taxon>
        <taxon>Pseudomonadati</taxon>
        <taxon>Thermodesulfobacteriota</taxon>
        <taxon>Desulfovibrionia</taxon>
        <taxon>Desulfovibrionales</taxon>
        <taxon>Desulfovibrionaceae</taxon>
        <taxon>Solidesulfovibrio</taxon>
    </lineage>
</organism>
<evidence type="ECO:0000259" key="3">
    <source>
        <dbReference type="PROSITE" id="PS50801"/>
    </source>
</evidence>
<dbReference type="InterPro" id="IPR003658">
    <property type="entry name" value="Anti-sigma_ant"/>
</dbReference>
<sequence>MSGSKPLQETVRNDCLLIALQGKLDASTTPGLQQQLCDKLRCGQKFLALDFSAVSYLASSGLRMLLVLSQLAGSLEGRIVLCGMDQTMRDMLTISGFAPYFPQAQNTEEAFRLLET</sequence>
<dbReference type="Gene3D" id="3.30.750.24">
    <property type="entry name" value="STAS domain"/>
    <property type="match status" value="1"/>
</dbReference>
<dbReference type="PANTHER" id="PTHR33495">
    <property type="entry name" value="ANTI-SIGMA FACTOR ANTAGONIST TM_1081-RELATED-RELATED"/>
    <property type="match status" value="1"/>
</dbReference>
<evidence type="ECO:0000313" key="4">
    <source>
        <dbReference type="EMBL" id="QAZ68271.1"/>
    </source>
</evidence>
<proteinExistence type="inferred from homology"/>
<dbReference type="AlphaFoldDB" id="A0A4P6HM67"/>
<dbReference type="Pfam" id="PF01740">
    <property type="entry name" value="STAS"/>
    <property type="match status" value="1"/>
</dbReference>
<dbReference type="CDD" id="cd07043">
    <property type="entry name" value="STAS_anti-anti-sigma_factors"/>
    <property type="match status" value="1"/>
</dbReference>
<dbReference type="NCBIfam" id="TIGR00377">
    <property type="entry name" value="ant_ant_sig"/>
    <property type="match status" value="1"/>
</dbReference>
<dbReference type="InterPro" id="IPR002645">
    <property type="entry name" value="STAS_dom"/>
</dbReference>